<comment type="caution">
    <text evidence="1">The sequence shown here is derived from an EMBL/GenBank/DDBJ whole genome shotgun (WGS) entry which is preliminary data.</text>
</comment>
<dbReference type="Proteomes" id="UP001422074">
    <property type="component" value="Unassembled WGS sequence"/>
</dbReference>
<protein>
    <submittedName>
        <fullName evidence="1">PRC-barrel domain containing protein</fullName>
    </submittedName>
</protein>
<evidence type="ECO:0000313" key="1">
    <source>
        <dbReference type="EMBL" id="MEN2744490.1"/>
    </source>
</evidence>
<evidence type="ECO:0000313" key="2">
    <source>
        <dbReference type="Proteomes" id="UP001422074"/>
    </source>
</evidence>
<reference evidence="1 2" key="1">
    <citation type="submission" date="2024-05" db="EMBL/GenBank/DDBJ databases">
        <title>Sinomonas sp. nov., isolated from a waste landfill.</title>
        <authorList>
            <person name="Zhao Y."/>
        </authorList>
    </citation>
    <scope>NUCLEOTIDE SEQUENCE [LARGE SCALE GENOMIC DNA]</scope>
    <source>
        <strain evidence="1 2">CCTCC AB2014300</strain>
    </source>
</reference>
<name>A0ABU9WZ75_9MICC</name>
<proteinExistence type="predicted"/>
<accession>A0ABU9WZ75</accession>
<gene>
    <name evidence="1" type="ORF">ABCQ75_08040</name>
</gene>
<keyword evidence="2" id="KW-1185">Reference proteome</keyword>
<sequence>MLLTDLLGSQVRDPEARLLGVVSDVRFALDTAPGSTVAPLLADARLVGIIVSPRTSASFLGFERQGLTQPWPIAQLLRRWHRGSFLVLWGDFSLVDGGEGKAGVALRPGYTAYEATLMGPSEANELD</sequence>
<dbReference type="EMBL" id="JBDFRB010000005">
    <property type="protein sequence ID" value="MEN2744490.1"/>
    <property type="molecule type" value="Genomic_DNA"/>
</dbReference>
<dbReference type="RefSeq" id="WP_345884544.1">
    <property type="nucleotide sequence ID" value="NZ_JBDFRB010000005.1"/>
</dbReference>
<organism evidence="1 2">
    <name type="scientific">Sinomonas halotolerans</name>
    <dbReference type="NCBI Taxonomy" id="1644133"/>
    <lineage>
        <taxon>Bacteria</taxon>
        <taxon>Bacillati</taxon>
        <taxon>Actinomycetota</taxon>
        <taxon>Actinomycetes</taxon>
        <taxon>Micrococcales</taxon>
        <taxon>Micrococcaceae</taxon>
        <taxon>Sinomonas</taxon>
    </lineage>
</organism>